<evidence type="ECO:0000313" key="1">
    <source>
        <dbReference type="Proteomes" id="UP000095282"/>
    </source>
</evidence>
<sequence length="75" mass="8900">MRVHSLTYVSSSSSFFSVTICVSVSQLIQNGRKEDECKRVFSLFLSNLLHTFPTNYTNIRKREREREIEREIRQT</sequence>
<keyword evidence="1" id="KW-1185">Reference proteome</keyword>
<name>A0A1I7TLX7_9PELO</name>
<evidence type="ECO:0000313" key="2">
    <source>
        <dbReference type="WBParaSite" id="Csp11.Scaffold628.g7220.t1"/>
    </source>
</evidence>
<dbReference type="WBParaSite" id="Csp11.Scaffold628.g7220.t1">
    <property type="protein sequence ID" value="Csp11.Scaffold628.g7220.t1"/>
    <property type="gene ID" value="Csp11.Scaffold628.g7220"/>
</dbReference>
<organism evidence="1 2">
    <name type="scientific">Caenorhabditis tropicalis</name>
    <dbReference type="NCBI Taxonomy" id="1561998"/>
    <lineage>
        <taxon>Eukaryota</taxon>
        <taxon>Metazoa</taxon>
        <taxon>Ecdysozoa</taxon>
        <taxon>Nematoda</taxon>
        <taxon>Chromadorea</taxon>
        <taxon>Rhabditida</taxon>
        <taxon>Rhabditina</taxon>
        <taxon>Rhabditomorpha</taxon>
        <taxon>Rhabditoidea</taxon>
        <taxon>Rhabditidae</taxon>
        <taxon>Peloderinae</taxon>
        <taxon>Caenorhabditis</taxon>
    </lineage>
</organism>
<accession>A0A1I7TLX7</accession>
<proteinExistence type="predicted"/>
<dbReference type="AlphaFoldDB" id="A0A1I7TLX7"/>
<protein>
    <submittedName>
        <fullName evidence="2">Secreted protein</fullName>
    </submittedName>
</protein>
<dbReference type="Proteomes" id="UP000095282">
    <property type="component" value="Unplaced"/>
</dbReference>
<reference evidence="2" key="1">
    <citation type="submission" date="2016-11" db="UniProtKB">
        <authorList>
            <consortium name="WormBaseParasite"/>
        </authorList>
    </citation>
    <scope>IDENTIFICATION</scope>
</reference>